<evidence type="ECO:0000313" key="5">
    <source>
        <dbReference type="Proteomes" id="UP000054565"/>
    </source>
</evidence>
<dbReference type="GO" id="GO:0016020">
    <property type="term" value="C:membrane"/>
    <property type="evidence" value="ECO:0007669"/>
    <property type="project" value="UniProtKB-SubCell"/>
</dbReference>
<dbReference type="AlphaFoldDB" id="A0A0J6YP30"/>
<evidence type="ECO:0000259" key="3">
    <source>
        <dbReference type="PROSITE" id="PS50850"/>
    </source>
</evidence>
<dbReference type="OrthoDB" id="2213137at2759"/>
<feature type="transmembrane region" description="Helical" evidence="2">
    <location>
        <begin position="135"/>
        <end position="154"/>
    </location>
</feature>
<dbReference type="GO" id="GO:0022857">
    <property type="term" value="F:transmembrane transporter activity"/>
    <property type="evidence" value="ECO:0007669"/>
    <property type="project" value="InterPro"/>
</dbReference>
<feature type="transmembrane region" description="Helical" evidence="2">
    <location>
        <begin position="216"/>
        <end position="240"/>
    </location>
</feature>
<comment type="subcellular location">
    <subcellularLocation>
        <location evidence="1">Membrane</location>
        <topology evidence="1">Multi-pass membrane protein</topology>
    </subcellularLocation>
</comment>
<evidence type="ECO:0000256" key="2">
    <source>
        <dbReference type="SAM" id="Phobius"/>
    </source>
</evidence>
<protein>
    <recommendedName>
        <fullName evidence="3">Major facilitator superfamily (MFS) profile domain-containing protein</fullName>
    </recommendedName>
</protein>
<keyword evidence="2" id="KW-0472">Membrane</keyword>
<evidence type="ECO:0000313" key="4">
    <source>
        <dbReference type="EMBL" id="KMP08934.1"/>
    </source>
</evidence>
<dbReference type="InterPro" id="IPR020846">
    <property type="entry name" value="MFS_dom"/>
</dbReference>
<evidence type="ECO:0000256" key="1">
    <source>
        <dbReference type="ARBA" id="ARBA00004141"/>
    </source>
</evidence>
<gene>
    <name evidence="4" type="ORF">CIRG_08615</name>
</gene>
<dbReference type="SUPFAM" id="SSF103473">
    <property type="entry name" value="MFS general substrate transporter"/>
    <property type="match status" value="1"/>
</dbReference>
<keyword evidence="2" id="KW-0812">Transmembrane</keyword>
<dbReference type="PANTHER" id="PTHR11360">
    <property type="entry name" value="MONOCARBOXYLATE TRANSPORTER"/>
    <property type="match status" value="1"/>
</dbReference>
<dbReference type="PROSITE" id="PS50850">
    <property type="entry name" value="MFS"/>
    <property type="match status" value="1"/>
</dbReference>
<dbReference type="Proteomes" id="UP000054565">
    <property type="component" value="Unassembled WGS sequence"/>
</dbReference>
<dbReference type="Gene3D" id="1.20.1250.20">
    <property type="entry name" value="MFS general substrate transporter like domains"/>
    <property type="match status" value="1"/>
</dbReference>
<accession>A0A0J6YP30</accession>
<feature type="transmembrane region" description="Helical" evidence="2">
    <location>
        <begin position="82"/>
        <end position="105"/>
    </location>
</feature>
<sequence>MVCPPERAGLWGNVGWDRICRCNSSFPHVLDARALSLKTNSVGSNSCNPRNSLGNIFKGLGYFMPTIYLPSYARSLGVRNEAITATVSLLNGAAVFGCIFVGFLIDRFHITTAILISTIEATFSIFVLWGLSSSIAVLCIFSMMYGFFAGGYSYTYAGLIKEVHADENGNGSEPGIVIGFLAAGCGIGSVICGPLSEALIKGRPWMGKAGMGYGTAYGPLIVFAGISALLGGVSFGARLLRWMK</sequence>
<proteinExistence type="predicted"/>
<dbReference type="EMBL" id="DS028098">
    <property type="protein sequence ID" value="KMP08934.1"/>
    <property type="molecule type" value="Genomic_DNA"/>
</dbReference>
<name>A0A0J6YP30_COCIT</name>
<dbReference type="InterPro" id="IPR050327">
    <property type="entry name" value="Proton-linked_MCT"/>
</dbReference>
<organism evidence="4 5">
    <name type="scientific">Coccidioides immitis RMSCC 2394</name>
    <dbReference type="NCBI Taxonomy" id="404692"/>
    <lineage>
        <taxon>Eukaryota</taxon>
        <taxon>Fungi</taxon>
        <taxon>Dikarya</taxon>
        <taxon>Ascomycota</taxon>
        <taxon>Pezizomycotina</taxon>
        <taxon>Eurotiomycetes</taxon>
        <taxon>Eurotiomycetidae</taxon>
        <taxon>Onygenales</taxon>
        <taxon>Onygenaceae</taxon>
        <taxon>Coccidioides</taxon>
    </lineage>
</organism>
<feature type="transmembrane region" description="Helical" evidence="2">
    <location>
        <begin position="175"/>
        <end position="196"/>
    </location>
</feature>
<feature type="domain" description="Major facilitator superfamily (MFS) profile" evidence="3">
    <location>
        <begin position="47"/>
        <end position="244"/>
    </location>
</feature>
<dbReference type="PANTHER" id="PTHR11360:SF287">
    <property type="entry name" value="MFS MONOCARBOXYLATE TRANSPORTER"/>
    <property type="match status" value="1"/>
</dbReference>
<dbReference type="InterPro" id="IPR036259">
    <property type="entry name" value="MFS_trans_sf"/>
</dbReference>
<reference evidence="5" key="1">
    <citation type="journal article" date="2010" name="Genome Res.">
        <title>Population genomic sequencing of Coccidioides fungi reveals recent hybridization and transposon control.</title>
        <authorList>
            <person name="Neafsey D.E."/>
            <person name="Barker B.M."/>
            <person name="Sharpton T.J."/>
            <person name="Stajich J.E."/>
            <person name="Park D.J."/>
            <person name="Whiston E."/>
            <person name="Hung C.-Y."/>
            <person name="McMahan C."/>
            <person name="White J."/>
            <person name="Sykes S."/>
            <person name="Heiman D."/>
            <person name="Young S."/>
            <person name="Zeng Q."/>
            <person name="Abouelleil A."/>
            <person name="Aftuck L."/>
            <person name="Bessette D."/>
            <person name="Brown A."/>
            <person name="FitzGerald M."/>
            <person name="Lui A."/>
            <person name="Macdonald J.P."/>
            <person name="Priest M."/>
            <person name="Orbach M.J."/>
            <person name="Galgiani J.N."/>
            <person name="Kirkland T.N."/>
            <person name="Cole G.T."/>
            <person name="Birren B.W."/>
            <person name="Henn M.R."/>
            <person name="Taylor J.W."/>
            <person name="Rounsley S.D."/>
        </authorList>
    </citation>
    <scope>NUCLEOTIDE SEQUENCE [LARGE SCALE GENOMIC DNA]</scope>
    <source>
        <strain evidence="5">RMSCC 2394</strain>
    </source>
</reference>
<keyword evidence="2" id="KW-1133">Transmembrane helix</keyword>